<protein>
    <submittedName>
        <fullName evidence="2">Uncharacterized protein</fullName>
    </submittedName>
</protein>
<organism evidence="2 3">
    <name type="scientific">Portunus trituberculatus</name>
    <name type="common">Swimming crab</name>
    <name type="synonym">Neptunus trituberculatus</name>
    <dbReference type="NCBI Taxonomy" id="210409"/>
    <lineage>
        <taxon>Eukaryota</taxon>
        <taxon>Metazoa</taxon>
        <taxon>Ecdysozoa</taxon>
        <taxon>Arthropoda</taxon>
        <taxon>Crustacea</taxon>
        <taxon>Multicrustacea</taxon>
        <taxon>Malacostraca</taxon>
        <taxon>Eumalacostraca</taxon>
        <taxon>Eucarida</taxon>
        <taxon>Decapoda</taxon>
        <taxon>Pleocyemata</taxon>
        <taxon>Brachyura</taxon>
        <taxon>Eubrachyura</taxon>
        <taxon>Portunoidea</taxon>
        <taxon>Portunidae</taxon>
        <taxon>Portuninae</taxon>
        <taxon>Portunus</taxon>
    </lineage>
</organism>
<dbReference type="AlphaFoldDB" id="A0A5B7G6P5"/>
<keyword evidence="3" id="KW-1185">Reference proteome</keyword>
<evidence type="ECO:0000256" key="1">
    <source>
        <dbReference type="SAM" id="MobiDB-lite"/>
    </source>
</evidence>
<sequence length="90" mass="9907">MEREGVWCWGEDLGRGLSGHWTPGSRERRVGKGRSPLADRGPARPAVIWFGIGQCVQHSLSSDPFPDWSSCPALIGHVIGYLRSGCKVYI</sequence>
<name>A0A5B7G6P5_PORTR</name>
<comment type="caution">
    <text evidence="2">The sequence shown here is derived from an EMBL/GenBank/DDBJ whole genome shotgun (WGS) entry which is preliminary data.</text>
</comment>
<evidence type="ECO:0000313" key="3">
    <source>
        <dbReference type="Proteomes" id="UP000324222"/>
    </source>
</evidence>
<feature type="region of interest" description="Disordered" evidence="1">
    <location>
        <begin position="20"/>
        <end position="39"/>
    </location>
</feature>
<gene>
    <name evidence="2" type="ORF">E2C01_046097</name>
</gene>
<dbReference type="EMBL" id="VSRR010010721">
    <property type="protein sequence ID" value="MPC52234.1"/>
    <property type="molecule type" value="Genomic_DNA"/>
</dbReference>
<accession>A0A5B7G6P5</accession>
<dbReference type="Proteomes" id="UP000324222">
    <property type="component" value="Unassembled WGS sequence"/>
</dbReference>
<reference evidence="2 3" key="1">
    <citation type="submission" date="2019-05" db="EMBL/GenBank/DDBJ databases">
        <title>Another draft genome of Portunus trituberculatus and its Hox gene families provides insights of decapod evolution.</title>
        <authorList>
            <person name="Jeong J.-H."/>
            <person name="Song I."/>
            <person name="Kim S."/>
            <person name="Choi T."/>
            <person name="Kim D."/>
            <person name="Ryu S."/>
            <person name="Kim W."/>
        </authorList>
    </citation>
    <scope>NUCLEOTIDE SEQUENCE [LARGE SCALE GENOMIC DNA]</scope>
    <source>
        <tissue evidence="2">Muscle</tissue>
    </source>
</reference>
<proteinExistence type="predicted"/>
<evidence type="ECO:0000313" key="2">
    <source>
        <dbReference type="EMBL" id="MPC52234.1"/>
    </source>
</evidence>